<evidence type="ECO:0008006" key="4">
    <source>
        <dbReference type="Google" id="ProtNLM"/>
    </source>
</evidence>
<keyword evidence="1" id="KW-0732">Signal</keyword>
<reference evidence="2 3" key="1">
    <citation type="submission" date="2024-02" db="EMBL/GenBank/DDBJ databases">
        <title>Adaptive strategies in a cosmopolitan and abundant soil bacterium.</title>
        <authorList>
            <person name="Carini P."/>
        </authorList>
    </citation>
    <scope>NUCLEOTIDE SEQUENCE [LARGE SCALE GENOMIC DNA]</scope>
    <source>
        <strain evidence="2 3">AZCC 1608</strain>
    </source>
</reference>
<sequence length="139" mass="15198">MTRIRLFLFIIAILVPSLAAAQQSMKFEEAAAMLAASCGKDIDDNCRGVNLDATRLKECLGRNQDVVSAKCKADYPQALGAIQQRITARTSLVKLCNWELKHLCGEVRQDPVKGLQCLLESTKKATPNCNKAISAAGYR</sequence>
<evidence type="ECO:0000313" key="3">
    <source>
        <dbReference type="Proteomes" id="UP001364224"/>
    </source>
</evidence>
<dbReference type="EMBL" id="JAZHRV010000001">
    <property type="protein sequence ID" value="MEH2557913.1"/>
    <property type="molecule type" value="Genomic_DNA"/>
</dbReference>
<feature type="signal peptide" evidence="1">
    <location>
        <begin position="1"/>
        <end position="21"/>
    </location>
</feature>
<protein>
    <recommendedName>
        <fullName evidence="4">Cysteine rich repeat protein</fullName>
    </recommendedName>
</protein>
<dbReference type="RefSeq" id="WP_334484613.1">
    <property type="nucleotide sequence ID" value="NZ_JAZHRV010000001.1"/>
</dbReference>
<name>A0ABU8BH81_9BRAD</name>
<comment type="caution">
    <text evidence="2">The sequence shown here is derived from an EMBL/GenBank/DDBJ whole genome shotgun (WGS) entry which is preliminary data.</text>
</comment>
<feature type="chain" id="PRO_5046591525" description="Cysteine rich repeat protein" evidence="1">
    <location>
        <begin position="22"/>
        <end position="139"/>
    </location>
</feature>
<proteinExistence type="predicted"/>
<evidence type="ECO:0000256" key="1">
    <source>
        <dbReference type="SAM" id="SignalP"/>
    </source>
</evidence>
<keyword evidence="3" id="KW-1185">Reference proteome</keyword>
<accession>A0ABU8BH81</accession>
<dbReference type="Proteomes" id="UP001364224">
    <property type="component" value="Unassembled WGS sequence"/>
</dbReference>
<organism evidence="2 3">
    <name type="scientific">Bradyrhizobium algeriense</name>
    <dbReference type="NCBI Taxonomy" id="634784"/>
    <lineage>
        <taxon>Bacteria</taxon>
        <taxon>Pseudomonadati</taxon>
        <taxon>Pseudomonadota</taxon>
        <taxon>Alphaproteobacteria</taxon>
        <taxon>Hyphomicrobiales</taxon>
        <taxon>Nitrobacteraceae</taxon>
        <taxon>Bradyrhizobium</taxon>
    </lineage>
</organism>
<evidence type="ECO:0000313" key="2">
    <source>
        <dbReference type="EMBL" id="MEH2557913.1"/>
    </source>
</evidence>
<gene>
    <name evidence="2" type="ORF">V1286_005442</name>
</gene>